<dbReference type="Pfam" id="PF12906">
    <property type="entry name" value="RINGv"/>
    <property type="match status" value="1"/>
</dbReference>
<feature type="transmembrane region" description="Helical" evidence="4">
    <location>
        <begin position="260"/>
        <end position="280"/>
    </location>
</feature>
<feature type="transmembrane region" description="Helical" evidence="4">
    <location>
        <begin position="607"/>
        <end position="630"/>
    </location>
</feature>
<name>A0A087GJ27_ARAAL</name>
<keyword evidence="4" id="KW-0472">Membrane</keyword>
<keyword evidence="2" id="KW-0863">Zinc-finger</keyword>
<dbReference type="CDD" id="cd16702">
    <property type="entry name" value="RING_CH-C4HC3_MARCH6"/>
    <property type="match status" value="1"/>
</dbReference>
<feature type="transmembrane region" description="Helical" evidence="4">
    <location>
        <begin position="512"/>
        <end position="533"/>
    </location>
</feature>
<dbReference type="Gramene" id="KFK29879">
    <property type="protein sequence ID" value="KFK29879"/>
    <property type="gene ID" value="AALP_AA7G191000"/>
</dbReference>
<evidence type="ECO:0000256" key="2">
    <source>
        <dbReference type="ARBA" id="ARBA00022771"/>
    </source>
</evidence>
<proteinExistence type="predicted"/>
<feature type="transmembrane region" description="Helical" evidence="4">
    <location>
        <begin position="292"/>
        <end position="311"/>
    </location>
</feature>
<feature type="domain" description="RING-CH-type" evidence="5">
    <location>
        <begin position="25"/>
        <end position="86"/>
    </location>
</feature>
<dbReference type="Gene3D" id="3.30.40.10">
    <property type="entry name" value="Zinc/RING finger domain, C3HC4 (zinc finger)"/>
    <property type="match status" value="1"/>
</dbReference>
<feature type="transmembrane region" description="Helical" evidence="4">
    <location>
        <begin position="122"/>
        <end position="145"/>
    </location>
</feature>
<dbReference type="AlphaFoldDB" id="A0A087GJ27"/>
<dbReference type="SMART" id="SM00744">
    <property type="entry name" value="RINGv"/>
    <property type="match status" value="1"/>
</dbReference>
<dbReference type="OrthoDB" id="1108038at2759"/>
<evidence type="ECO:0000256" key="3">
    <source>
        <dbReference type="ARBA" id="ARBA00022833"/>
    </source>
</evidence>
<dbReference type="InterPro" id="IPR011016">
    <property type="entry name" value="Znf_RING-CH"/>
</dbReference>
<feature type="transmembrane region" description="Helical" evidence="4">
    <location>
        <begin position="331"/>
        <end position="354"/>
    </location>
</feature>
<organism evidence="6 7">
    <name type="scientific">Arabis alpina</name>
    <name type="common">Alpine rock-cress</name>
    <dbReference type="NCBI Taxonomy" id="50452"/>
    <lineage>
        <taxon>Eukaryota</taxon>
        <taxon>Viridiplantae</taxon>
        <taxon>Streptophyta</taxon>
        <taxon>Embryophyta</taxon>
        <taxon>Tracheophyta</taxon>
        <taxon>Spermatophyta</taxon>
        <taxon>Magnoliopsida</taxon>
        <taxon>eudicotyledons</taxon>
        <taxon>Gunneridae</taxon>
        <taxon>Pentapetalae</taxon>
        <taxon>rosids</taxon>
        <taxon>malvids</taxon>
        <taxon>Brassicales</taxon>
        <taxon>Brassicaceae</taxon>
        <taxon>Arabideae</taxon>
        <taxon>Arabis</taxon>
    </lineage>
</organism>
<dbReference type="InterPro" id="IPR013083">
    <property type="entry name" value="Znf_RING/FYVE/PHD"/>
</dbReference>
<feature type="transmembrane region" description="Helical" evidence="4">
    <location>
        <begin position="207"/>
        <end position="240"/>
    </location>
</feature>
<keyword evidence="4" id="KW-1133">Transmembrane helix</keyword>
<evidence type="ECO:0000313" key="7">
    <source>
        <dbReference type="Proteomes" id="UP000029120"/>
    </source>
</evidence>
<gene>
    <name evidence="6" type="ordered locus">AALP_Aa7g191000</name>
</gene>
<keyword evidence="4" id="KW-0812">Transmembrane</keyword>
<evidence type="ECO:0000256" key="1">
    <source>
        <dbReference type="ARBA" id="ARBA00022723"/>
    </source>
</evidence>
<feature type="transmembrane region" description="Helical" evidence="4">
    <location>
        <begin position="366"/>
        <end position="386"/>
    </location>
</feature>
<evidence type="ECO:0000256" key="4">
    <source>
        <dbReference type="SAM" id="Phobius"/>
    </source>
</evidence>
<dbReference type="PANTHER" id="PTHR13145">
    <property type="entry name" value="SSM4 PROTEIN"/>
    <property type="match status" value="1"/>
</dbReference>
<dbReference type="EMBL" id="CM002875">
    <property type="protein sequence ID" value="KFK29879.1"/>
    <property type="molecule type" value="Genomic_DNA"/>
</dbReference>
<keyword evidence="1" id="KW-0479">Metal-binding</keyword>
<dbReference type="Proteomes" id="UP000029120">
    <property type="component" value="Chromosome 7"/>
</dbReference>
<dbReference type="eggNOG" id="KOG1609">
    <property type="taxonomic scope" value="Eukaryota"/>
</dbReference>
<accession>A0A087GJ27</accession>
<feature type="transmembrane region" description="Helical" evidence="4">
    <location>
        <begin position="650"/>
        <end position="675"/>
    </location>
</feature>
<feature type="transmembrane region" description="Helical" evidence="4">
    <location>
        <begin position="564"/>
        <end position="587"/>
    </location>
</feature>
<feature type="transmembrane region" description="Helical" evidence="4">
    <location>
        <begin position="424"/>
        <end position="449"/>
    </location>
</feature>
<feature type="transmembrane region" description="Helical" evidence="4">
    <location>
        <begin position="738"/>
        <end position="763"/>
    </location>
</feature>
<evidence type="ECO:0000259" key="5">
    <source>
        <dbReference type="PROSITE" id="PS51292"/>
    </source>
</evidence>
<dbReference type="GO" id="GO:0005789">
    <property type="term" value="C:endoplasmic reticulum membrane"/>
    <property type="evidence" value="ECO:0007669"/>
    <property type="project" value="TreeGrafter"/>
</dbReference>
<keyword evidence="7" id="KW-1185">Reference proteome</keyword>
<dbReference type="Pfam" id="PF23113">
    <property type="entry name" value="MARCHF6_C"/>
    <property type="match status" value="1"/>
</dbReference>
<dbReference type="PROSITE" id="PS51292">
    <property type="entry name" value="ZF_RING_CH"/>
    <property type="match status" value="1"/>
</dbReference>
<dbReference type="GO" id="GO:0008270">
    <property type="term" value="F:zinc ion binding"/>
    <property type="evidence" value="ECO:0007669"/>
    <property type="project" value="UniProtKB-KW"/>
</dbReference>
<evidence type="ECO:0000313" key="6">
    <source>
        <dbReference type="EMBL" id="KFK29879.1"/>
    </source>
</evidence>
<dbReference type="PANTHER" id="PTHR13145:SF3">
    <property type="entry name" value="RING_FYVE_PHD ZINC FINGER SUPERFAMILY PROTEIN"/>
    <property type="match status" value="1"/>
</dbReference>
<dbReference type="InterPro" id="IPR056521">
    <property type="entry name" value="MARCHF6-like_C"/>
</dbReference>
<dbReference type="SUPFAM" id="SSF57850">
    <property type="entry name" value="RING/U-box"/>
    <property type="match status" value="1"/>
</dbReference>
<dbReference type="GO" id="GO:0036503">
    <property type="term" value="P:ERAD pathway"/>
    <property type="evidence" value="ECO:0007669"/>
    <property type="project" value="TreeGrafter"/>
</dbReference>
<reference evidence="7" key="1">
    <citation type="journal article" date="2015" name="Nat. Plants">
        <title>Genome expansion of Arabis alpina linked with retrotransposition and reduced symmetric DNA methylation.</title>
        <authorList>
            <person name="Willing E.M."/>
            <person name="Rawat V."/>
            <person name="Mandakova T."/>
            <person name="Maumus F."/>
            <person name="James G.V."/>
            <person name="Nordstroem K.J."/>
            <person name="Becker C."/>
            <person name="Warthmann N."/>
            <person name="Chica C."/>
            <person name="Szarzynska B."/>
            <person name="Zytnicki M."/>
            <person name="Albani M.C."/>
            <person name="Kiefer C."/>
            <person name="Bergonzi S."/>
            <person name="Castaings L."/>
            <person name="Mateos J.L."/>
            <person name="Berns M.C."/>
            <person name="Bujdoso N."/>
            <person name="Piofczyk T."/>
            <person name="de Lorenzo L."/>
            <person name="Barrero-Sicilia C."/>
            <person name="Mateos I."/>
            <person name="Piednoel M."/>
            <person name="Hagmann J."/>
            <person name="Chen-Min-Tao R."/>
            <person name="Iglesias-Fernandez R."/>
            <person name="Schuster S.C."/>
            <person name="Alonso-Blanco C."/>
            <person name="Roudier F."/>
            <person name="Carbonero P."/>
            <person name="Paz-Ares J."/>
            <person name="Davis S.J."/>
            <person name="Pecinka A."/>
            <person name="Quesneville H."/>
            <person name="Colot V."/>
            <person name="Lysak M.A."/>
            <person name="Weigel D."/>
            <person name="Coupland G."/>
            <person name="Schneeberger K."/>
        </authorList>
    </citation>
    <scope>NUCLEOTIDE SEQUENCE [LARGE SCALE GENOMIC DNA]</scope>
    <source>
        <strain evidence="7">cv. Pajares</strain>
    </source>
</reference>
<protein>
    <recommendedName>
        <fullName evidence="5">RING-CH-type domain-containing protein</fullName>
    </recommendedName>
</protein>
<feature type="transmembrane region" description="Helical" evidence="4">
    <location>
        <begin position="695"/>
        <end position="718"/>
    </location>
</feature>
<keyword evidence="3" id="KW-0862">Zinc</keyword>
<sequence length="794" mass="91047">MDVFPAMNQVGVDDQALPATETDKDDDDDGDLCRICRSPEGPNNPLRYPCACRGSIKYVHQECLLLWLNRRGYKQCEVCGRSYSFVRVYSENAPEKLPWNEFMRGIEAAIEYQRLFRVSEKFAFLLAGFLYNGIIAYVMTMVALLRITFEILSRILCDWYHDKLVTRQFFYAIMGIEPREVVARPRNAEIHEFGAIRKFLFLLDDNAFAVLAISFYVSFFFILLPFFIGKLVFALLLLFPRMEVAMKLLSRDSVVQEPVIVGYKIMLSLSFVYLGSFVALRRALIQAIVRNVSLGFLFVAAAIPYLLWVFSVKVWKNLSVVKDGFVLCLKFGVIPLVLGCWLDFCTLPICGTTVSRRLEILSEYPFLMSMHWLFGLIFLICAFHSMELIQKIFEKRPFWFLLDVTDPNYKVTKLHLGQILFELAFHWSLMVIVVHLPIMSISLISPSFFPIQLWIYEERKVAGSVAAYGFLMNIGDYWFIVSSVAEGSLVSFYASQSDSETTLEEDIDHDRYIPRIGLMLVLAALSLFLISTVSMALPILMGRAFFHSFSFIMLHFGLKHDDLYGFWIGCYILRAIYIRICSIFNHVMTGRTDLLLNLVLLWIRNTLLFSVWITVIPAFLGLLIDLMIIIPSQVPLNESPVYSLLDEWLIGLVVLHIWTYLTVFTRINCFATVAFGEMLERIRNDEINQLPSTSLLIDVLSSIIDTLLATLGFPFLVAYSLFPLFGFSEAVNLAVQRLIWPVVLAIIIIGFLAKLTLDLFVYIHRVEYDDRYLVGDRVTDFTEDLEQGINSAGI</sequence>